<comment type="caution">
    <text evidence="1">The sequence shown here is derived from an EMBL/GenBank/DDBJ whole genome shotgun (WGS) entry which is preliminary data.</text>
</comment>
<reference evidence="1" key="1">
    <citation type="submission" date="2021-06" db="EMBL/GenBank/DDBJ databases">
        <authorList>
            <person name="Hodson N. C."/>
            <person name="Mongue J. A."/>
            <person name="Jaron S. K."/>
        </authorList>
    </citation>
    <scope>NUCLEOTIDE SEQUENCE</scope>
</reference>
<evidence type="ECO:0000313" key="1">
    <source>
        <dbReference type="EMBL" id="CAG7727152.1"/>
    </source>
</evidence>
<dbReference type="Proteomes" id="UP000708208">
    <property type="component" value="Unassembled WGS sequence"/>
</dbReference>
<evidence type="ECO:0000313" key="2">
    <source>
        <dbReference type="Proteomes" id="UP000708208"/>
    </source>
</evidence>
<name>A0A8J2JV99_9HEXA</name>
<dbReference type="OrthoDB" id="2012566at2759"/>
<organism evidence="1 2">
    <name type="scientific">Allacma fusca</name>
    <dbReference type="NCBI Taxonomy" id="39272"/>
    <lineage>
        <taxon>Eukaryota</taxon>
        <taxon>Metazoa</taxon>
        <taxon>Ecdysozoa</taxon>
        <taxon>Arthropoda</taxon>
        <taxon>Hexapoda</taxon>
        <taxon>Collembola</taxon>
        <taxon>Symphypleona</taxon>
        <taxon>Sminthuridae</taxon>
        <taxon>Allacma</taxon>
    </lineage>
</organism>
<gene>
    <name evidence="1" type="ORF">AFUS01_LOCUS16009</name>
</gene>
<dbReference type="EMBL" id="CAJVCH010144419">
    <property type="protein sequence ID" value="CAG7727152.1"/>
    <property type="molecule type" value="Genomic_DNA"/>
</dbReference>
<protein>
    <submittedName>
        <fullName evidence="1">Uncharacterized protein</fullName>
    </submittedName>
</protein>
<proteinExistence type="predicted"/>
<keyword evidence="2" id="KW-1185">Reference proteome</keyword>
<sequence>MEDKYSNRLESAIDRGLSYLETLFGNKPWAFSSTSYTKDRINFTNTYHHKYGGQPEKFTHYLALDLLGEHFAPAVRSKLEDCLHPSKLETLNYFVNESIYPSEVDTTSLGYTTLLKAGLVTKDSILPVAKTVFGNVTDNGVVELHFKPITEERRKGTICACTCANVLHLAYTLGEESKLEKTESYVFDWLKSGNWKRGTLYYPNCYAFLYYCSNFAGMDSEVQAKFRTVLLAAIKNSIQDCRFPLDYALVLLALTNLDQTDHLQEISEILLGMQEQDGSFPPDAMWGDRHGVLWGGKALSTILIVGALAATPEFL</sequence>
<dbReference type="AlphaFoldDB" id="A0A8J2JV99"/>
<accession>A0A8J2JV99</accession>